<name>A0A9K3EPL3_HELAN</name>
<gene>
    <name evidence="3" type="ORF">HanXRQr2_Chr12g0527531</name>
</gene>
<evidence type="ECO:0000313" key="4">
    <source>
        <dbReference type="Proteomes" id="UP000215914"/>
    </source>
</evidence>
<keyword evidence="1" id="KW-0175">Coiled coil</keyword>
<feature type="region of interest" description="Disordered" evidence="2">
    <location>
        <begin position="1"/>
        <end position="64"/>
    </location>
</feature>
<dbReference type="Gramene" id="mRNA:HanXRQr2_Chr12g0527531">
    <property type="protein sequence ID" value="mRNA:HanXRQr2_Chr12g0527531"/>
    <property type="gene ID" value="HanXRQr2_Chr12g0527531"/>
</dbReference>
<evidence type="ECO:0000256" key="1">
    <source>
        <dbReference type="SAM" id="Coils"/>
    </source>
</evidence>
<proteinExistence type="predicted"/>
<accession>A0A9K3EPL3</accession>
<dbReference type="AlphaFoldDB" id="A0A9K3EPL3"/>
<reference evidence="3" key="2">
    <citation type="submission" date="2020-06" db="EMBL/GenBank/DDBJ databases">
        <title>Helianthus annuus Genome sequencing and assembly Release 2.</title>
        <authorList>
            <person name="Gouzy J."/>
            <person name="Langlade N."/>
            <person name="Munos S."/>
        </authorList>
    </citation>
    <scope>NUCLEOTIDE SEQUENCE</scope>
    <source>
        <tissue evidence="3">Leaves</tissue>
    </source>
</reference>
<feature type="coiled-coil region" evidence="1">
    <location>
        <begin position="152"/>
        <end position="186"/>
    </location>
</feature>
<keyword evidence="4" id="KW-1185">Reference proteome</keyword>
<dbReference type="Proteomes" id="UP000215914">
    <property type="component" value="Unassembled WGS sequence"/>
</dbReference>
<evidence type="ECO:0000313" key="3">
    <source>
        <dbReference type="EMBL" id="KAF5776729.1"/>
    </source>
</evidence>
<organism evidence="3 4">
    <name type="scientific">Helianthus annuus</name>
    <name type="common">Common sunflower</name>
    <dbReference type="NCBI Taxonomy" id="4232"/>
    <lineage>
        <taxon>Eukaryota</taxon>
        <taxon>Viridiplantae</taxon>
        <taxon>Streptophyta</taxon>
        <taxon>Embryophyta</taxon>
        <taxon>Tracheophyta</taxon>
        <taxon>Spermatophyta</taxon>
        <taxon>Magnoliopsida</taxon>
        <taxon>eudicotyledons</taxon>
        <taxon>Gunneridae</taxon>
        <taxon>Pentapetalae</taxon>
        <taxon>asterids</taxon>
        <taxon>campanulids</taxon>
        <taxon>Asterales</taxon>
        <taxon>Asteraceae</taxon>
        <taxon>Asteroideae</taxon>
        <taxon>Heliantheae alliance</taxon>
        <taxon>Heliantheae</taxon>
        <taxon>Helianthus</taxon>
    </lineage>
</organism>
<evidence type="ECO:0000256" key="2">
    <source>
        <dbReference type="SAM" id="MobiDB-lite"/>
    </source>
</evidence>
<comment type="caution">
    <text evidence="3">The sequence shown here is derived from an EMBL/GenBank/DDBJ whole genome shotgun (WGS) entry which is preliminary data.</text>
</comment>
<reference evidence="3" key="1">
    <citation type="journal article" date="2017" name="Nature">
        <title>The sunflower genome provides insights into oil metabolism, flowering and Asterid evolution.</title>
        <authorList>
            <person name="Badouin H."/>
            <person name="Gouzy J."/>
            <person name="Grassa C.J."/>
            <person name="Murat F."/>
            <person name="Staton S.E."/>
            <person name="Cottret L."/>
            <person name="Lelandais-Briere C."/>
            <person name="Owens G.L."/>
            <person name="Carrere S."/>
            <person name="Mayjonade B."/>
            <person name="Legrand L."/>
            <person name="Gill N."/>
            <person name="Kane N.C."/>
            <person name="Bowers J.E."/>
            <person name="Hubner S."/>
            <person name="Bellec A."/>
            <person name="Berard A."/>
            <person name="Berges H."/>
            <person name="Blanchet N."/>
            <person name="Boniface M.C."/>
            <person name="Brunel D."/>
            <person name="Catrice O."/>
            <person name="Chaidir N."/>
            <person name="Claudel C."/>
            <person name="Donnadieu C."/>
            <person name="Faraut T."/>
            <person name="Fievet G."/>
            <person name="Helmstetter N."/>
            <person name="King M."/>
            <person name="Knapp S.J."/>
            <person name="Lai Z."/>
            <person name="Le Paslier M.C."/>
            <person name="Lippi Y."/>
            <person name="Lorenzon L."/>
            <person name="Mandel J.R."/>
            <person name="Marage G."/>
            <person name="Marchand G."/>
            <person name="Marquand E."/>
            <person name="Bret-Mestries E."/>
            <person name="Morien E."/>
            <person name="Nambeesan S."/>
            <person name="Nguyen T."/>
            <person name="Pegot-Espagnet P."/>
            <person name="Pouilly N."/>
            <person name="Raftis F."/>
            <person name="Sallet E."/>
            <person name="Schiex T."/>
            <person name="Thomas J."/>
            <person name="Vandecasteele C."/>
            <person name="Vares D."/>
            <person name="Vear F."/>
            <person name="Vautrin S."/>
            <person name="Crespi M."/>
            <person name="Mangin B."/>
            <person name="Burke J.M."/>
            <person name="Salse J."/>
            <person name="Munos S."/>
            <person name="Vincourt P."/>
            <person name="Rieseberg L.H."/>
            <person name="Langlade N.B."/>
        </authorList>
    </citation>
    <scope>NUCLEOTIDE SEQUENCE</scope>
    <source>
        <tissue evidence="3">Leaves</tissue>
    </source>
</reference>
<dbReference type="EMBL" id="MNCJ02000327">
    <property type="protein sequence ID" value="KAF5776729.1"/>
    <property type="molecule type" value="Genomic_DNA"/>
</dbReference>
<sequence>MEENVVADPVGDEGRKDGVETEVESSETTPNATIDTKRPPSAGGGGTSGTRQSPEYQHVEGASWDTHNPACNDLRHALQWKLTQGSRMNDIDNYHCKRTAVEGGDTLEFEAAKKALAEEREKYNAEKKGLLWRVSDAEDKLVKEKQFNANKQKEWEIACKRTNREMQNARDQIVKLKGKKTQISNEQEQERALYQKRENEYLQRIAKLEKFASEKDTESKASEILAEETAADCKWLLARAVPLISERIAKSDELARYMYELGEAAYNNRRKDGYAEGKATTSNNEKDYHFPLYKEDCAAAYAAKRRSMSLSNLAL</sequence>
<protein>
    <submittedName>
        <fullName evidence="3">Uncharacterized protein</fullName>
    </submittedName>
</protein>